<evidence type="ECO:0000256" key="1">
    <source>
        <dbReference type="SAM" id="MobiDB-lite"/>
    </source>
</evidence>
<feature type="non-terminal residue" evidence="2">
    <location>
        <position position="348"/>
    </location>
</feature>
<dbReference type="Proteomes" id="UP000186817">
    <property type="component" value="Unassembled WGS sequence"/>
</dbReference>
<name>A0A1Q9BSW5_SYMMI</name>
<evidence type="ECO:0000313" key="2">
    <source>
        <dbReference type="EMBL" id="OLP73785.1"/>
    </source>
</evidence>
<organism evidence="2 3">
    <name type="scientific">Symbiodinium microadriaticum</name>
    <name type="common">Dinoflagellate</name>
    <name type="synonym">Zooxanthella microadriatica</name>
    <dbReference type="NCBI Taxonomy" id="2951"/>
    <lineage>
        <taxon>Eukaryota</taxon>
        <taxon>Sar</taxon>
        <taxon>Alveolata</taxon>
        <taxon>Dinophyceae</taxon>
        <taxon>Suessiales</taxon>
        <taxon>Symbiodiniaceae</taxon>
        <taxon>Symbiodinium</taxon>
    </lineage>
</organism>
<protein>
    <submittedName>
        <fullName evidence="2">Uncharacterized protein</fullName>
    </submittedName>
</protein>
<accession>A0A1Q9BSW5</accession>
<feature type="region of interest" description="Disordered" evidence="1">
    <location>
        <begin position="269"/>
        <end position="348"/>
    </location>
</feature>
<dbReference type="OrthoDB" id="10440790at2759"/>
<reference evidence="2 3" key="1">
    <citation type="submission" date="2016-02" db="EMBL/GenBank/DDBJ databases">
        <title>Genome analysis of coral dinoflagellate symbionts highlights evolutionary adaptations to a symbiotic lifestyle.</title>
        <authorList>
            <person name="Aranda M."/>
            <person name="Li Y."/>
            <person name="Liew Y.J."/>
            <person name="Baumgarten S."/>
            <person name="Simakov O."/>
            <person name="Wilson M."/>
            <person name="Piel J."/>
            <person name="Ashoor H."/>
            <person name="Bougouffa S."/>
            <person name="Bajic V.B."/>
            <person name="Ryu T."/>
            <person name="Ravasi T."/>
            <person name="Bayer T."/>
            <person name="Micklem G."/>
            <person name="Kim H."/>
            <person name="Bhak J."/>
            <person name="Lajeunesse T.C."/>
            <person name="Voolstra C.R."/>
        </authorList>
    </citation>
    <scope>NUCLEOTIDE SEQUENCE [LARGE SCALE GENOMIC DNA]</scope>
    <source>
        <strain evidence="2 3">CCMP2467</strain>
    </source>
</reference>
<proteinExistence type="predicted"/>
<dbReference type="EMBL" id="LSRX01004774">
    <property type="protein sequence ID" value="OLP73785.1"/>
    <property type="molecule type" value="Genomic_DNA"/>
</dbReference>
<comment type="caution">
    <text evidence="2">The sequence shown here is derived from an EMBL/GenBank/DDBJ whole genome shotgun (WGS) entry which is preliminary data.</text>
</comment>
<evidence type="ECO:0000313" key="3">
    <source>
        <dbReference type="Proteomes" id="UP000186817"/>
    </source>
</evidence>
<keyword evidence="3" id="KW-1185">Reference proteome</keyword>
<dbReference type="AlphaFoldDB" id="A0A1Q9BSW5"/>
<sequence>MPSAHTPEWSKIRTLKAKLQSGRATASGGRVGRELTEEELEDCREKLAQLEQKRDQGIEDRRVAKETHDNTEKLLGGQQDILQAINGVNSRLDTVIAPTGSSAHHRLLAKEVAKRERDLEKVRRRLQQGIVPAEGDFYVGTVLVKADALDQLEELRDRNLEAEFSLTGLPCRLVQISGQDGIVHLLAPDLAVLKSKRHDMAFYNMRLQAFHKDLFYETVAWKAGLGPPVLLDGDDKKLPKNACLRLVVPNIVRIALAKLPAVEVLEERPAKRRAVEPAPGKPQAPATKDLWEVVEEGSTTAPSTEEPTEPEPTQPEPIEELAPEKAPEPEPLSEEAQHLLSSGKEVWA</sequence>
<gene>
    <name evidence="2" type="ORF">AK812_SmicGene46863</name>
</gene>
<feature type="region of interest" description="Disordered" evidence="1">
    <location>
        <begin position="1"/>
        <end position="36"/>
    </location>
</feature>
<feature type="compositionally biased region" description="Low complexity" evidence="1">
    <location>
        <begin position="296"/>
        <end position="305"/>
    </location>
</feature>